<gene>
    <name evidence="1" type="ORF">tinsulaeT_24990</name>
</gene>
<sequence>MPEAIKKIVIVGGGTAGWMSAASLAKYVQNKNIEIVLIESSTLGTVGVGEATIPNIVSYNKNLGIDEQELIKATQATFKLGIQFEDWNQIGGKFFHPFADYGVNIDKLDFHHYVNKLRAAGQQLTLDDYCFATVLAQAGKFAQPHPNPPSPLADYQYAYHFDAGLYASFLKDFATKLGVKTIDALISEVNLCQQSGFIQSVTLDNQQMVDGELFIDCSGFKGLLIEQALQTGYEDWSHWLLCDRALAVQTELVSEPTPYTRSIAKASGWQWQIPLQHRMGNGYIYCSRFQSDENAKQLLLDSVQGNPLNEVRAFKFMPGRRKKIWHKNCLAVGLSSGFLEPLESTSISLIQSAIDKLLSFFPDSSFNQHDIDEVNRLHNTELEHIRDFLILHYKLSKRDDSEFWRYCQTMDIPDTLTHRMALFNSRGHIIERECESFEPSSWLTMYEGFGLTPARYDSRADTYSNDILTSNLQQMRNSLTNAANQALSHQEFIDKHCKATRQ</sequence>
<dbReference type="Gene3D" id="3.50.50.60">
    <property type="entry name" value="FAD/NAD(P)-binding domain"/>
    <property type="match status" value="1"/>
</dbReference>
<dbReference type="PIRSF" id="PIRSF011396">
    <property type="entry name" value="Trp_halogenase"/>
    <property type="match status" value="1"/>
</dbReference>
<evidence type="ECO:0000313" key="2">
    <source>
        <dbReference type="Proteomes" id="UP001157186"/>
    </source>
</evidence>
<accession>A0ABQ6GUY2</accession>
<dbReference type="PANTHER" id="PTHR43747">
    <property type="entry name" value="FAD-BINDING PROTEIN"/>
    <property type="match status" value="1"/>
</dbReference>
<dbReference type="InterPro" id="IPR033856">
    <property type="entry name" value="Trp_halogen"/>
</dbReference>
<dbReference type="InterPro" id="IPR050816">
    <property type="entry name" value="Flavin-dep_Halogenase_NPB"/>
</dbReference>
<dbReference type="Proteomes" id="UP001157186">
    <property type="component" value="Unassembled WGS sequence"/>
</dbReference>
<dbReference type="PANTHER" id="PTHR43747:SF4">
    <property type="entry name" value="FLAVIN-DEPENDENT TRYPTOPHAN HALOGENASE"/>
    <property type="match status" value="1"/>
</dbReference>
<comment type="caution">
    <text evidence="1">The sequence shown here is derived from an EMBL/GenBank/DDBJ whole genome shotgun (WGS) entry which is preliminary data.</text>
</comment>
<reference evidence="1 2" key="1">
    <citation type="submission" date="2023-03" db="EMBL/GenBank/DDBJ databases">
        <title>Draft genome sequence of Thalassotalea insulae KCTC 62186T.</title>
        <authorList>
            <person name="Sawabe T."/>
        </authorList>
    </citation>
    <scope>NUCLEOTIDE SEQUENCE [LARGE SCALE GENOMIC DNA]</scope>
    <source>
        <strain evidence="1 2">KCTC 62186</strain>
    </source>
</reference>
<evidence type="ECO:0000313" key="1">
    <source>
        <dbReference type="EMBL" id="GLX79159.1"/>
    </source>
</evidence>
<dbReference type="Pfam" id="PF04820">
    <property type="entry name" value="Trp_halogenase"/>
    <property type="match status" value="1"/>
</dbReference>
<dbReference type="EMBL" id="BSST01000001">
    <property type="protein sequence ID" value="GLX79159.1"/>
    <property type="molecule type" value="Genomic_DNA"/>
</dbReference>
<protein>
    <submittedName>
        <fullName evidence="1">Tryptophan halogenase</fullName>
    </submittedName>
</protein>
<dbReference type="RefSeq" id="WP_284245060.1">
    <property type="nucleotide sequence ID" value="NZ_BSST01000001.1"/>
</dbReference>
<dbReference type="InterPro" id="IPR006905">
    <property type="entry name" value="Flavin_halogenase"/>
</dbReference>
<organism evidence="1 2">
    <name type="scientific">Thalassotalea insulae</name>
    <dbReference type="NCBI Taxonomy" id="2056778"/>
    <lineage>
        <taxon>Bacteria</taxon>
        <taxon>Pseudomonadati</taxon>
        <taxon>Pseudomonadota</taxon>
        <taxon>Gammaproteobacteria</taxon>
        <taxon>Alteromonadales</taxon>
        <taxon>Colwelliaceae</taxon>
        <taxon>Thalassotalea</taxon>
    </lineage>
</organism>
<name>A0ABQ6GUY2_9GAMM</name>
<keyword evidence="2" id="KW-1185">Reference proteome</keyword>
<dbReference type="InterPro" id="IPR036188">
    <property type="entry name" value="FAD/NAD-bd_sf"/>
</dbReference>
<dbReference type="SUPFAM" id="SSF51905">
    <property type="entry name" value="FAD/NAD(P)-binding domain"/>
    <property type="match status" value="1"/>
</dbReference>
<proteinExistence type="predicted"/>